<feature type="compositionally biased region" description="Basic and acidic residues" evidence="1">
    <location>
        <begin position="124"/>
        <end position="133"/>
    </location>
</feature>
<dbReference type="AlphaFoldDB" id="A0A9W6WDN1"/>
<proteinExistence type="predicted"/>
<sequence>MIMLNDYLPRCQFFDNWYRLTRLSVFELSNRDSKSFIHKGTLNKLKDYAGVYGVQDFKPKRLQKGDKVFAAQLFRGLRWEDLEMNLDLQSNSDAFKNAAALVSNVPFASNVTTNSEIDSTTDSMTDKLQDKKPVNPTDFL</sequence>
<dbReference type="EMBL" id="BSXU01014485">
    <property type="protein sequence ID" value="GME80940.1"/>
    <property type="molecule type" value="Genomic_DNA"/>
</dbReference>
<keyword evidence="3" id="KW-1185">Reference proteome</keyword>
<gene>
    <name evidence="2" type="ORF">Amon01_000992700</name>
</gene>
<feature type="region of interest" description="Disordered" evidence="1">
    <location>
        <begin position="116"/>
        <end position="140"/>
    </location>
</feature>
<organism evidence="2 3">
    <name type="scientific">Ambrosiozyma monospora</name>
    <name type="common">Yeast</name>
    <name type="synonym">Endomycopsis monosporus</name>
    <dbReference type="NCBI Taxonomy" id="43982"/>
    <lineage>
        <taxon>Eukaryota</taxon>
        <taxon>Fungi</taxon>
        <taxon>Dikarya</taxon>
        <taxon>Ascomycota</taxon>
        <taxon>Saccharomycotina</taxon>
        <taxon>Pichiomycetes</taxon>
        <taxon>Pichiales</taxon>
        <taxon>Pichiaceae</taxon>
        <taxon>Ambrosiozyma</taxon>
    </lineage>
</organism>
<reference evidence="2" key="1">
    <citation type="submission" date="2023-04" db="EMBL/GenBank/DDBJ databases">
        <title>Ambrosiozyma monospora NBRC 1965.</title>
        <authorList>
            <person name="Ichikawa N."/>
            <person name="Sato H."/>
            <person name="Tonouchi N."/>
        </authorList>
    </citation>
    <scope>NUCLEOTIDE SEQUENCE</scope>
    <source>
        <strain evidence="2">NBRC 1965</strain>
    </source>
</reference>
<dbReference type="Proteomes" id="UP001165063">
    <property type="component" value="Unassembled WGS sequence"/>
</dbReference>
<comment type="caution">
    <text evidence="2">The sequence shown here is derived from an EMBL/GenBank/DDBJ whole genome shotgun (WGS) entry which is preliminary data.</text>
</comment>
<accession>A0A9W6WDN1</accession>
<evidence type="ECO:0000313" key="3">
    <source>
        <dbReference type="Proteomes" id="UP001165063"/>
    </source>
</evidence>
<protein>
    <submittedName>
        <fullName evidence="2">Unnamed protein product</fullName>
    </submittedName>
</protein>
<name>A0A9W6WDN1_AMBMO</name>
<evidence type="ECO:0000256" key="1">
    <source>
        <dbReference type="SAM" id="MobiDB-lite"/>
    </source>
</evidence>
<evidence type="ECO:0000313" key="2">
    <source>
        <dbReference type="EMBL" id="GME80940.1"/>
    </source>
</evidence>